<proteinExistence type="predicted"/>
<dbReference type="Proteomes" id="UP001163603">
    <property type="component" value="Chromosome 3"/>
</dbReference>
<gene>
    <name evidence="1" type="ORF">Pint_05057</name>
</gene>
<protein>
    <submittedName>
        <fullName evidence="1">Uncharacterized protein</fullName>
    </submittedName>
</protein>
<evidence type="ECO:0000313" key="2">
    <source>
        <dbReference type="Proteomes" id="UP001163603"/>
    </source>
</evidence>
<name>A0ACC0Z1P8_9ROSI</name>
<keyword evidence="2" id="KW-1185">Reference proteome</keyword>
<organism evidence="1 2">
    <name type="scientific">Pistacia integerrima</name>
    <dbReference type="NCBI Taxonomy" id="434235"/>
    <lineage>
        <taxon>Eukaryota</taxon>
        <taxon>Viridiplantae</taxon>
        <taxon>Streptophyta</taxon>
        <taxon>Embryophyta</taxon>
        <taxon>Tracheophyta</taxon>
        <taxon>Spermatophyta</taxon>
        <taxon>Magnoliopsida</taxon>
        <taxon>eudicotyledons</taxon>
        <taxon>Gunneridae</taxon>
        <taxon>Pentapetalae</taxon>
        <taxon>rosids</taxon>
        <taxon>malvids</taxon>
        <taxon>Sapindales</taxon>
        <taxon>Anacardiaceae</taxon>
        <taxon>Pistacia</taxon>
    </lineage>
</organism>
<evidence type="ECO:0000313" key="1">
    <source>
        <dbReference type="EMBL" id="KAJ0045096.1"/>
    </source>
</evidence>
<accession>A0ACC0Z1P8</accession>
<dbReference type="EMBL" id="CM047738">
    <property type="protein sequence ID" value="KAJ0045096.1"/>
    <property type="molecule type" value="Genomic_DNA"/>
</dbReference>
<sequence>MATWSAARVVVEVLGWLLGGGRMVMVVVRGFRIKVRVLV</sequence>
<comment type="caution">
    <text evidence="1">The sequence shown here is derived from an EMBL/GenBank/DDBJ whole genome shotgun (WGS) entry which is preliminary data.</text>
</comment>
<reference evidence="2" key="1">
    <citation type="journal article" date="2023" name="G3 (Bethesda)">
        <title>Genome assembly and association tests identify interacting loci associated with vigor, precocity, and sex in interspecific pistachio rootstocks.</title>
        <authorList>
            <person name="Palmer W."/>
            <person name="Jacygrad E."/>
            <person name="Sagayaradj S."/>
            <person name="Cavanaugh K."/>
            <person name="Han R."/>
            <person name="Bertier L."/>
            <person name="Beede B."/>
            <person name="Kafkas S."/>
            <person name="Golino D."/>
            <person name="Preece J."/>
            <person name="Michelmore R."/>
        </authorList>
    </citation>
    <scope>NUCLEOTIDE SEQUENCE [LARGE SCALE GENOMIC DNA]</scope>
</reference>